<dbReference type="PANTHER" id="PTHR30371:SF4">
    <property type="entry name" value="SEC-INDEPENDENT PROTEIN TRANSLOCASE PROTEIN TATCD"/>
    <property type="match status" value="1"/>
</dbReference>
<dbReference type="Proteomes" id="UP001148125">
    <property type="component" value="Unassembled WGS sequence"/>
</dbReference>
<comment type="subunit">
    <text evidence="5">Forms a complex with TatA.</text>
</comment>
<keyword evidence="5" id="KW-0813">Transport</keyword>
<evidence type="ECO:0000256" key="4">
    <source>
        <dbReference type="ARBA" id="ARBA00023136"/>
    </source>
</evidence>
<accession>A0ABT5VG08</accession>
<feature type="transmembrane region" description="Helical" evidence="5">
    <location>
        <begin position="20"/>
        <end position="41"/>
    </location>
</feature>
<dbReference type="PANTHER" id="PTHR30371">
    <property type="entry name" value="SEC-INDEPENDENT PROTEIN TRANSLOCASE PROTEIN TATC"/>
    <property type="match status" value="1"/>
</dbReference>
<keyword evidence="5" id="KW-0811">Translocation</keyword>
<gene>
    <name evidence="5 6" type="primary">tatC</name>
    <name evidence="6" type="ORF">N7Z68_13460</name>
</gene>
<comment type="subcellular location">
    <subcellularLocation>
        <location evidence="5">Cell membrane</location>
        <topology evidence="5">Multi-pass membrane protein</topology>
    </subcellularLocation>
    <subcellularLocation>
        <location evidence="1">Membrane</location>
        <topology evidence="1">Multi-pass membrane protein</topology>
    </subcellularLocation>
</comment>
<feature type="transmembrane region" description="Helical" evidence="5">
    <location>
        <begin position="61"/>
        <end position="82"/>
    </location>
</feature>
<evidence type="ECO:0000313" key="7">
    <source>
        <dbReference type="Proteomes" id="UP001148125"/>
    </source>
</evidence>
<proteinExistence type="inferred from homology"/>
<evidence type="ECO:0000256" key="3">
    <source>
        <dbReference type="ARBA" id="ARBA00022989"/>
    </source>
</evidence>
<feature type="transmembrane region" description="Helical" evidence="5">
    <location>
        <begin position="102"/>
        <end position="130"/>
    </location>
</feature>
<protein>
    <recommendedName>
        <fullName evidence="5">Sec-independent protein translocase protein TatC</fullName>
    </recommendedName>
</protein>
<comment type="function">
    <text evidence="5">Part of the twin-arginine translocation (Tat) system that transports large folded proteins containing a characteristic twin-arginine motif in their signal peptide across membranes.</text>
</comment>
<feature type="transmembrane region" description="Helical" evidence="5">
    <location>
        <begin position="150"/>
        <end position="176"/>
    </location>
</feature>
<dbReference type="Pfam" id="PF00902">
    <property type="entry name" value="TatC"/>
    <property type="match status" value="1"/>
</dbReference>
<keyword evidence="5" id="KW-1003">Cell membrane</keyword>
<dbReference type="InterPro" id="IPR019820">
    <property type="entry name" value="Sec-indep_translocase_CS"/>
</dbReference>
<comment type="caution">
    <text evidence="6">The sequence shown here is derived from an EMBL/GenBank/DDBJ whole genome shotgun (WGS) entry which is preliminary data.</text>
</comment>
<evidence type="ECO:0000256" key="5">
    <source>
        <dbReference type="HAMAP-Rule" id="MF_00902"/>
    </source>
</evidence>
<evidence type="ECO:0000313" key="6">
    <source>
        <dbReference type="EMBL" id="MDE5414382.1"/>
    </source>
</evidence>
<keyword evidence="7" id="KW-1185">Reference proteome</keyword>
<dbReference type="PRINTS" id="PR01840">
    <property type="entry name" value="TATCFAMILY"/>
</dbReference>
<keyword evidence="4 5" id="KW-0472">Membrane</keyword>
<dbReference type="InterPro" id="IPR002033">
    <property type="entry name" value="TatC"/>
</dbReference>
<dbReference type="PROSITE" id="PS01218">
    <property type="entry name" value="TATC"/>
    <property type="match status" value="1"/>
</dbReference>
<evidence type="ECO:0000256" key="1">
    <source>
        <dbReference type="ARBA" id="ARBA00004141"/>
    </source>
</evidence>
<evidence type="ECO:0000256" key="2">
    <source>
        <dbReference type="ARBA" id="ARBA00022692"/>
    </source>
</evidence>
<reference evidence="6" key="1">
    <citation type="submission" date="2024-05" db="EMBL/GenBank/DDBJ databases">
        <title>Alkalihalobacillus sp. strain MEB203 novel alkaliphilic bacterium from Lonar Lake, India.</title>
        <authorList>
            <person name="Joshi A."/>
            <person name="Thite S."/>
            <person name="Mengade P."/>
        </authorList>
    </citation>
    <scope>NUCLEOTIDE SEQUENCE</scope>
    <source>
        <strain evidence="6">MEB 203</strain>
    </source>
</reference>
<keyword evidence="5" id="KW-0653">Protein transport</keyword>
<feature type="transmembrane region" description="Helical" evidence="5">
    <location>
        <begin position="188"/>
        <end position="206"/>
    </location>
</feature>
<keyword evidence="3 5" id="KW-1133">Transmembrane helix</keyword>
<organism evidence="6 7">
    <name type="scientific">Alkalihalobacterium chitinilyticum</name>
    <dbReference type="NCBI Taxonomy" id="2980103"/>
    <lineage>
        <taxon>Bacteria</taxon>
        <taxon>Bacillati</taxon>
        <taxon>Bacillota</taxon>
        <taxon>Bacilli</taxon>
        <taxon>Bacillales</taxon>
        <taxon>Bacillaceae</taxon>
        <taxon>Alkalihalobacterium</taxon>
    </lineage>
</organism>
<dbReference type="NCBIfam" id="TIGR00945">
    <property type="entry name" value="tatC"/>
    <property type="match status" value="1"/>
</dbReference>
<keyword evidence="2 5" id="KW-0812">Transmembrane</keyword>
<dbReference type="HAMAP" id="MF_00902">
    <property type="entry name" value="TatC"/>
    <property type="match status" value="1"/>
</dbReference>
<dbReference type="EMBL" id="JAOTPO010000009">
    <property type="protein sequence ID" value="MDE5414382.1"/>
    <property type="molecule type" value="Genomic_DNA"/>
</dbReference>
<comment type="caution">
    <text evidence="5">Lacks conserved residue(s) required for the propagation of feature annotation.</text>
</comment>
<dbReference type="RefSeq" id="WP_275119000.1">
    <property type="nucleotide sequence ID" value="NZ_JAOTPO010000009.1"/>
</dbReference>
<name>A0ABT5VG08_9BACI</name>
<sequence>MTVKEMNLVDHLEELRKRLIIVISFFLLALIVSFAFVEEIYDWLIIAADQNLTILGPSDILWIYFMIAGSCAIIITTPIILYQVWKFVEPAINEKERKAVFLFLPLLFICFTGAISFGYFVLFPSVLSFLQTLAADQLNTMYTAEKYFKFLLHLTLPIGFLFEMPIIIMLLTRVGIINPVMLAKTRKIGYLILTIVSTLVTPPDFISALIVMAPLILLYEISISISKIMYRKRLRVLKEAS</sequence>
<comment type="similarity">
    <text evidence="5">Belongs to the TatC family.</text>
</comment>